<evidence type="ECO:0000256" key="5">
    <source>
        <dbReference type="ARBA" id="ARBA00022692"/>
    </source>
</evidence>
<protein>
    <submittedName>
        <fullName evidence="10">Amino acid ABC transporter</fullName>
    </submittedName>
</protein>
<evidence type="ECO:0000259" key="9">
    <source>
        <dbReference type="PROSITE" id="PS50928"/>
    </source>
</evidence>
<feature type="transmembrane region" description="Helical" evidence="8">
    <location>
        <begin position="70"/>
        <end position="90"/>
    </location>
</feature>
<dbReference type="STRING" id="1526658.BHK69_28510"/>
<dbReference type="NCBIfam" id="TIGR01726">
    <property type="entry name" value="HEQRo_perm_3TM"/>
    <property type="match status" value="1"/>
</dbReference>
<keyword evidence="7 8" id="KW-0472">Membrane</keyword>
<dbReference type="GO" id="GO:0006865">
    <property type="term" value="P:amino acid transport"/>
    <property type="evidence" value="ECO:0007669"/>
    <property type="project" value="TreeGrafter"/>
</dbReference>
<feature type="transmembrane region" description="Helical" evidence="8">
    <location>
        <begin position="153"/>
        <end position="172"/>
    </location>
</feature>
<dbReference type="Proteomes" id="UP000094969">
    <property type="component" value="Chromosome"/>
</dbReference>
<evidence type="ECO:0000313" key="11">
    <source>
        <dbReference type="Proteomes" id="UP000094969"/>
    </source>
</evidence>
<dbReference type="InterPro" id="IPR043429">
    <property type="entry name" value="ArtM/GltK/GlnP/TcyL/YhdX-like"/>
</dbReference>
<feature type="domain" description="ABC transmembrane type-1" evidence="9">
    <location>
        <begin position="25"/>
        <end position="214"/>
    </location>
</feature>
<feature type="transmembrane region" description="Helical" evidence="8">
    <location>
        <begin position="96"/>
        <end position="116"/>
    </location>
</feature>
<keyword evidence="5 8" id="KW-0812">Transmembrane</keyword>
<dbReference type="InterPro" id="IPR000515">
    <property type="entry name" value="MetI-like"/>
</dbReference>
<dbReference type="AlphaFoldDB" id="A0A1D7U900"/>
<dbReference type="RefSeq" id="WP_069693057.1">
    <property type="nucleotide sequence ID" value="NZ_CP017147.1"/>
</dbReference>
<dbReference type="PROSITE" id="PS50928">
    <property type="entry name" value="ABC_TM1"/>
    <property type="match status" value="1"/>
</dbReference>
<dbReference type="GO" id="GO:0043190">
    <property type="term" value="C:ATP-binding cassette (ABC) transporter complex"/>
    <property type="evidence" value="ECO:0007669"/>
    <property type="project" value="InterPro"/>
</dbReference>
<organism evidence="10 11">
    <name type="scientific">Bosea vaviloviae</name>
    <dbReference type="NCBI Taxonomy" id="1526658"/>
    <lineage>
        <taxon>Bacteria</taxon>
        <taxon>Pseudomonadati</taxon>
        <taxon>Pseudomonadota</taxon>
        <taxon>Alphaproteobacteria</taxon>
        <taxon>Hyphomicrobiales</taxon>
        <taxon>Boseaceae</taxon>
        <taxon>Bosea</taxon>
    </lineage>
</organism>
<accession>A0A1D7U900</accession>
<dbReference type="PANTHER" id="PTHR30614:SF34">
    <property type="entry name" value="BLR6398 PROTEIN"/>
    <property type="match status" value="1"/>
</dbReference>
<evidence type="ECO:0000256" key="7">
    <source>
        <dbReference type="ARBA" id="ARBA00023136"/>
    </source>
</evidence>
<gene>
    <name evidence="10" type="ORF">BHK69_28510</name>
</gene>
<keyword evidence="3 8" id="KW-0813">Transport</keyword>
<comment type="similarity">
    <text evidence="2">Belongs to the binding-protein-dependent transport system permease family. HisMQ subfamily.</text>
</comment>
<keyword evidence="6 8" id="KW-1133">Transmembrane helix</keyword>
<dbReference type="InterPro" id="IPR010065">
    <property type="entry name" value="AA_ABC_transptr_permease_3TM"/>
</dbReference>
<dbReference type="PANTHER" id="PTHR30614">
    <property type="entry name" value="MEMBRANE COMPONENT OF AMINO ACID ABC TRANSPORTER"/>
    <property type="match status" value="1"/>
</dbReference>
<dbReference type="Gene3D" id="1.10.3720.10">
    <property type="entry name" value="MetI-like"/>
    <property type="match status" value="1"/>
</dbReference>
<reference evidence="10 11" key="1">
    <citation type="journal article" date="2015" name="Antonie Van Leeuwenhoek">
        <title>Bosea vaviloviae sp. nov., a new species of slow-growing rhizobia isolated from nodules of the relict species Vavilovia formosa (Stev.) Fed.</title>
        <authorList>
            <person name="Safronova V.I."/>
            <person name="Kuznetsova I.G."/>
            <person name="Sazanova A.L."/>
            <person name="Kimeklis A.K."/>
            <person name="Belimov A.A."/>
            <person name="Andronov E.E."/>
            <person name="Pinaev A.G."/>
            <person name="Chizhevskaya E.P."/>
            <person name="Pukhaev A.R."/>
            <person name="Popov K.P."/>
            <person name="Willems A."/>
            <person name="Tikhonovich I.A."/>
        </authorList>
    </citation>
    <scope>NUCLEOTIDE SEQUENCE [LARGE SCALE GENOMIC DNA]</scope>
    <source>
        <strain evidence="10 11">Vaf18</strain>
    </source>
</reference>
<keyword evidence="4" id="KW-1003">Cell membrane</keyword>
<name>A0A1D7U900_9HYPH</name>
<dbReference type="Pfam" id="PF00528">
    <property type="entry name" value="BPD_transp_1"/>
    <property type="match status" value="1"/>
</dbReference>
<evidence type="ECO:0000256" key="6">
    <source>
        <dbReference type="ARBA" id="ARBA00022989"/>
    </source>
</evidence>
<dbReference type="InterPro" id="IPR035906">
    <property type="entry name" value="MetI-like_sf"/>
</dbReference>
<evidence type="ECO:0000256" key="4">
    <source>
        <dbReference type="ARBA" id="ARBA00022475"/>
    </source>
</evidence>
<comment type="subcellular location">
    <subcellularLocation>
        <location evidence="1">Cell inner membrane</location>
        <topology evidence="1">Multi-pass membrane protein</topology>
    </subcellularLocation>
    <subcellularLocation>
        <location evidence="8">Cell membrane</location>
        <topology evidence="8">Multi-pass membrane protein</topology>
    </subcellularLocation>
</comment>
<feature type="transmembrane region" description="Helical" evidence="8">
    <location>
        <begin position="20"/>
        <end position="49"/>
    </location>
</feature>
<keyword evidence="11" id="KW-1185">Reference proteome</keyword>
<dbReference type="EMBL" id="CP017147">
    <property type="protein sequence ID" value="AOO83863.1"/>
    <property type="molecule type" value="Genomic_DNA"/>
</dbReference>
<dbReference type="GO" id="GO:0022857">
    <property type="term" value="F:transmembrane transporter activity"/>
    <property type="evidence" value="ECO:0007669"/>
    <property type="project" value="InterPro"/>
</dbReference>
<evidence type="ECO:0000256" key="8">
    <source>
        <dbReference type="RuleBase" id="RU363032"/>
    </source>
</evidence>
<dbReference type="OrthoDB" id="9814902at2"/>
<feature type="transmembrane region" description="Helical" evidence="8">
    <location>
        <begin position="192"/>
        <end position="213"/>
    </location>
</feature>
<dbReference type="SUPFAM" id="SSF161098">
    <property type="entry name" value="MetI-like"/>
    <property type="match status" value="1"/>
</dbReference>
<evidence type="ECO:0000256" key="3">
    <source>
        <dbReference type="ARBA" id="ARBA00022448"/>
    </source>
</evidence>
<proteinExistence type="inferred from homology"/>
<dbReference type="KEGG" id="bvv:BHK69_28510"/>
<sequence>MLSQIIEEWPRFATYYNLVFIAKAALTTLALSVLGCVVGSLLGLALAVTRLTHGPALLPLRLLAIGFTELFRRVPFLVTLMLCFFAFQATGADVPLFVVAAVTVTLIAGAFLGEIVRGGLNAVHRNQWEAAAAMNFSLTETIRYVALPQAWRLILPPAFGFFVMFIKDTALASQIGVVELTFVGKVLNNKGFSAALSFGAILIVYFAISYPLARFGARLEARLASPRHRGA</sequence>
<evidence type="ECO:0000313" key="10">
    <source>
        <dbReference type="EMBL" id="AOO83863.1"/>
    </source>
</evidence>
<evidence type="ECO:0000256" key="1">
    <source>
        <dbReference type="ARBA" id="ARBA00004429"/>
    </source>
</evidence>
<dbReference type="CDD" id="cd06261">
    <property type="entry name" value="TM_PBP2"/>
    <property type="match status" value="1"/>
</dbReference>
<evidence type="ECO:0000256" key="2">
    <source>
        <dbReference type="ARBA" id="ARBA00010072"/>
    </source>
</evidence>